<keyword evidence="4" id="KW-1185">Reference proteome</keyword>
<reference evidence="4" key="1">
    <citation type="journal article" date="2019" name="Int. J. Syst. Evol. Microbiol.">
        <title>The Global Catalogue of Microorganisms (GCM) 10K type strain sequencing project: providing services to taxonomists for standard genome sequencing and annotation.</title>
        <authorList>
            <consortium name="The Broad Institute Genomics Platform"/>
            <consortium name="The Broad Institute Genome Sequencing Center for Infectious Disease"/>
            <person name="Wu L."/>
            <person name="Ma J."/>
        </authorList>
    </citation>
    <scope>NUCLEOTIDE SEQUENCE [LARGE SCALE GENOMIC DNA]</scope>
    <source>
        <strain evidence="4">JCM 16601</strain>
    </source>
</reference>
<protein>
    <recommendedName>
        <fullName evidence="2">LysM domain-containing protein</fullName>
    </recommendedName>
</protein>
<feature type="region of interest" description="Disordered" evidence="1">
    <location>
        <begin position="101"/>
        <end position="131"/>
    </location>
</feature>
<dbReference type="SUPFAM" id="SSF54106">
    <property type="entry name" value="LysM domain"/>
    <property type="match status" value="1"/>
</dbReference>
<dbReference type="InterPro" id="IPR036779">
    <property type="entry name" value="LysM_dom_sf"/>
</dbReference>
<dbReference type="Pfam" id="PF01476">
    <property type="entry name" value="LysM"/>
    <property type="match status" value="1"/>
</dbReference>
<feature type="compositionally biased region" description="Polar residues" evidence="1">
    <location>
        <begin position="102"/>
        <end position="119"/>
    </location>
</feature>
<comment type="caution">
    <text evidence="3">The sequence shown here is derived from an EMBL/GenBank/DDBJ whole genome shotgun (WGS) entry which is preliminary data.</text>
</comment>
<organism evidence="3 4">
    <name type="scientific">Mucilaginibacter dorajii</name>
    <dbReference type="NCBI Taxonomy" id="692994"/>
    <lineage>
        <taxon>Bacteria</taxon>
        <taxon>Pseudomonadati</taxon>
        <taxon>Bacteroidota</taxon>
        <taxon>Sphingobacteriia</taxon>
        <taxon>Sphingobacteriales</taxon>
        <taxon>Sphingobacteriaceae</taxon>
        <taxon>Mucilaginibacter</taxon>
    </lineage>
</organism>
<sequence>MKYISFFFKFKSKYIAMKMKSKIVFFFVVFFLSTVEFVAAQNRSINKTYPDSSMKKVTYKVNSGDNYYIISRKFHINTKDLMIANNNEPLAYGKEIKIPEIPSQNDDNNTNTKLQQNSVSPPPKKSQADHSDDLKILKVEHDIANKKNYADIVKLLKFKYPAANNKKYLAPVEYEERVPMKRPVKKTVQGYSGNGAVMDFDVDDEETYYESVKRTGLKNISNKKIIIKGIERYRLSEDVWDYNDISIALDPGEVFTYHIAPFYSLLSNESDSSEIYFYDFK</sequence>
<dbReference type="InterPro" id="IPR018392">
    <property type="entry name" value="LysM"/>
</dbReference>
<dbReference type="Proteomes" id="UP001500742">
    <property type="component" value="Unassembled WGS sequence"/>
</dbReference>
<evidence type="ECO:0000259" key="2">
    <source>
        <dbReference type="SMART" id="SM00257"/>
    </source>
</evidence>
<evidence type="ECO:0000256" key="1">
    <source>
        <dbReference type="SAM" id="MobiDB-lite"/>
    </source>
</evidence>
<dbReference type="CDD" id="cd00118">
    <property type="entry name" value="LysM"/>
    <property type="match status" value="1"/>
</dbReference>
<dbReference type="EMBL" id="BAAAZC010000046">
    <property type="protein sequence ID" value="GAA3991951.1"/>
    <property type="molecule type" value="Genomic_DNA"/>
</dbReference>
<gene>
    <name evidence="3" type="ORF">GCM10022210_51920</name>
</gene>
<name>A0ABP7R340_9SPHI</name>
<accession>A0ABP7R340</accession>
<dbReference type="SMART" id="SM00257">
    <property type="entry name" value="LysM"/>
    <property type="match status" value="1"/>
</dbReference>
<dbReference type="Gene3D" id="3.10.350.10">
    <property type="entry name" value="LysM domain"/>
    <property type="match status" value="1"/>
</dbReference>
<feature type="domain" description="LysM" evidence="2">
    <location>
        <begin position="58"/>
        <end position="99"/>
    </location>
</feature>
<evidence type="ECO:0000313" key="4">
    <source>
        <dbReference type="Proteomes" id="UP001500742"/>
    </source>
</evidence>
<proteinExistence type="predicted"/>
<evidence type="ECO:0000313" key="3">
    <source>
        <dbReference type="EMBL" id="GAA3991951.1"/>
    </source>
</evidence>